<sequence>MKDETKRDLISESACLKLKMYSVFLAEYDPKTSETDADFKKELEEKEYRKLQDKKKWEK</sequence>
<organism evidence="1 2">
    <name type="scientific">Funneliformis mosseae</name>
    <name type="common">Endomycorrhizal fungus</name>
    <name type="synonym">Glomus mosseae</name>
    <dbReference type="NCBI Taxonomy" id="27381"/>
    <lineage>
        <taxon>Eukaryota</taxon>
        <taxon>Fungi</taxon>
        <taxon>Fungi incertae sedis</taxon>
        <taxon>Mucoromycota</taxon>
        <taxon>Glomeromycotina</taxon>
        <taxon>Glomeromycetes</taxon>
        <taxon>Glomerales</taxon>
        <taxon>Glomeraceae</taxon>
        <taxon>Funneliformis</taxon>
    </lineage>
</organism>
<protein>
    <submittedName>
        <fullName evidence="1">3724_t:CDS:1</fullName>
    </submittedName>
</protein>
<comment type="caution">
    <text evidence="1">The sequence shown here is derived from an EMBL/GenBank/DDBJ whole genome shotgun (WGS) entry which is preliminary data.</text>
</comment>
<dbReference type="AlphaFoldDB" id="A0A9N9B0W2"/>
<evidence type="ECO:0000313" key="1">
    <source>
        <dbReference type="EMBL" id="CAG8549249.1"/>
    </source>
</evidence>
<name>A0A9N9B0W2_FUNMO</name>
<keyword evidence="2" id="KW-1185">Reference proteome</keyword>
<proteinExistence type="predicted"/>
<dbReference type="Proteomes" id="UP000789375">
    <property type="component" value="Unassembled WGS sequence"/>
</dbReference>
<gene>
    <name evidence="1" type="ORF">FMOSSE_LOCUS6380</name>
</gene>
<feature type="non-terminal residue" evidence="1">
    <location>
        <position position="59"/>
    </location>
</feature>
<accession>A0A9N9B0W2</accession>
<reference evidence="1" key="1">
    <citation type="submission" date="2021-06" db="EMBL/GenBank/DDBJ databases">
        <authorList>
            <person name="Kallberg Y."/>
            <person name="Tangrot J."/>
            <person name="Rosling A."/>
        </authorList>
    </citation>
    <scope>NUCLEOTIDE SEQUENCE</scope>
    <source>
        <strain evidence="1">87-6 pot B 2015</strain>
    </source>
</reference>
<dbReference type="EMBL" id="CAJVPP010001326">
    <property type="protein sequence ID" value="CAG8549249.1"/>
    <property type="molecule type" value="Genomic_DNA"/>
</dbReference>
<evidence type="ECO:0000313" key="2">
    <source>
        <dbReference type="Proteomes" id="UP000789375"/>
    </source>
</evidence>